<dbReference type="EMBL" id="JADBGQ010000005">
    <property type="protein sequence ID" value="KAG5398330.1"/>
    <property type="molecule type" value="Genomic_DNA"/>
</dbReference>
<protein>
    <submittedName>
        <fullName evidence="2">Uncharacterized protein</fullName>
    </submittedName>
</protein>
<evidence type="ECO:0000313" key="2">
    <source>
        <dbReference type="EMBL" id="KAG5398330.1"/>
    </source>
</evidence>
<accession>A0ABQ7MIS8</accession>
<proteinExistence type="predicted"/>
<name>A0ABQ7MIS8_BRACM</name>
<evidence type="ECO:0000313" key="3">
    <source>
        <dbReference type="Proteomes" id="UP000823674"/>
    </source>
</evidence>
<evidence type="ECO:0000256" key="1">
    <source>
        <dbReference type="SAM" id="MobiDB-lite"/>
    </source>
</evidence>
<comment type="caution">
    <text evidence="2">The sequence shown here is derived from an EMBL/GenBank/DDBJ whole genome shotgun (WGS) entry which is preliminary data.</text>
</comment>
<dbReference type="Proteomes" id="UP000823674">
    <property type="component" value="Chromosome A05"/>
</dbReference>
<gene>
    <name evidence="2" type="primary">A05p021690.1_BraROA</name>
    <name evidence="2" type="ORF">IGI04_020144</name>
</gene>
<organism evidence="2 3">
    <name type="scientific">Brassica rapa subsp. trilocularis</name>
    <dbReference type="NCBI Taxonomy" id="1813537"/>
    <lineage>
        <taxon>Eukaryota</taxon>
        <taxon>Viridiplantae</taxon>
        <taxon>Streptophyta</taxon>
        <taxon>Embryophyta</taxon>
        <taxon>Tracheophyta</taxon>
        <taxon>Spermatophyta</taxon>
        <taxon>Magnoliopsida</taxon>
        <taxon>eudicotyledons</taxon>
        <taxon>Gunneridae</taxon>
        <taxon>Pentapetalae</taxon>
        <taxon>rosids</taxon>
        <taxon>malvids</taxon>
        <taxon>Brassicales</taxon>
        <taxon>Brassicaceae</taxon>
        <taxon>Brassiceae</taxon>
        <taxon>Brassica</taxon>
    </lineage>
</organism>
<sequence length="549" mass="60788">MAKRWERFTSLNGRRELRAEFLRCRSEDFHGKRCTMSMQMDEMCMVMCGAWLCGSDGKWEFVVDKTKMARMIPVHEALTIKEIESLVFAEFKKSEASFNLALSYWPPDSKDLATGIKTPPVLLTNDGALRYFFTHMKVTGSLNLFATFESLGYGTAAPDMDVFETPRCSAKQRQSGTKRKAVDLSSVGSKTNFINLDDFQLIEEVEKFEERLRSESNPTGGGDCNGWSEGIDNDYSGPEEIDERDIRPRGYDVEFWEPLIDGDLGGSDAVEVVFNDKEENGVAKLSEGSSSEPVGESSGGSGVKGEIPVDDFAWMGRTSVIRPIGDPRDESIPEDVRDAMLMPPLTKRPPGRRRTKRFPSTGEMPGPKKKSVPNKCGRCRMATCGVRSVLVMVMDGVEVFCFLVRKDPGGVGGSVGGNGGLGCGCGEWFELCVGLDDLIVVVGYVVWVGVVVITCESGRWSAKMWLDWLWLRPSPAVSDVDDMLVVVAYLFWLEVEGWGTVSSWSKRVGLLGRLDYFVWLKNGLVRLEGCFVDDMIVVVVCDGEEGCCG</sequence>
<reference evidence="2 3" key="1">
    <citation type="submission" date="2021-03" db="EMBL/GenBank/DDBJ databases">
        <authorList>
            <person name="King G.J."/>
            <person name="Bancroft I."/>
            <person name="Baten A."/>
            <person name="Bloomfield J."/>
            <person name="Borpatragohain P."/>
            <person name="He Z."/>
            <person name="Irish N."/>
            <person name="Irwin J."/>
            <person name="Liu K."/>
            <person name="Mauleon R.P."/>
            <person name="Moore J."/>
            <person name="Morris R."/>
            <person name="Ostergaard L."/>
            <person name="Wang B."/>
            <person name="Wells R."/>
        </authorList>
    </citation>
    <scope>NUCLEOTIDE SEQUENCE [LARGE SCALE GENOMIC DNA]</scope>
    <source>
        <strain evidence="2">R-o-18</strain>
        <tissue evidence="2">Leaf</tissue>
    </source>
</reference>
<feature type="region of interest" description="Disordered" evidence="1">
    <location>
        <begin position="341"/>
        <end position="372"/>
    </location>
</feature>
<feature type="region of interest" description="Disordered" evidence="1">
    <location>
        <begin position="210"/>
        <end position="239"/>
    </location>
</feature>
<feature type="region of interest" description="Disordered" evidence="1">
    <location>
        <begin position="281"/>
        <end position="308"/>
    </location>
</feature>
<keyword evidence="3" id="KW-1185">Reference proteome</keyword>
<feature type="compositionally biased region" description="Low complexity" evidence="1">
    <location>
        <begin position="286"/>
        <end position="296"/>
    </location>
</feature>